<protein>
    <recommendedName>
        <fullName evidence="1">AB hydrolase-1 domain-containing protein</fullName>
    </recommendedName>
</protein>
<evidence type="ECO:0000313" key="2">
    <source>
        <dbReference type="EMBL" id="KAK7757729.1"/>
    </source>
</evidence>
<reference evidence="2 3" key="1">
    <citation type="submission" date="2024-02" db="EMBL/GenBank/DDBJ databases">
        <title>De novo assembly and annotation of 12 fungi associated with fruit tree decline syndrome in Ontario, Canada.</title>
        <authorList>
            <person name="Sulman M."/>
            <person name="Ellouze W."/>
            <person name="Ilyukhin E."/>
        </authorList>
    </citation>
    <scope>NUCLEOTIDE SEQUENCE [LARGE SCALE GENOMIC DNA]</scope>
    <source>
        <strain evidence="2 3">M11/M66-122</strain>
    </source>
</reference>
<gene>
    <name evidence="2" type="ORF">SLS62_000107</name>
</gene>
<dbReference type="Gene3D" id="3.40.50.1820">
    <property type="entry name" value="alpha/beta hydrolase"/>
    <property type="match status" value="1"/>
</dbReference>
<dbReference type="PANTHER" id="PTHR37017">
    <property type="entry name" value="AB HYDROLASE-1 DOMAIN-CONTAINING PROTEIN-RELATED"/>
    <property type="match status" value="1"/>
</dbReference>
<organism evidence="2 3">
    <name type="scientific">Diatrype stigma</name>
    <dbReference type="NCBI Taxonomy" id="117547"/>
    <lineage>
        <taxon>Eukaryota</taxon>
        <taxon>Fungi</taxon>
        <taxon>Dikarya</taxon>
        <taxon>Ascomycota</taxon>
        <taxon>Pezizomycotina</taxon>
        <taxon>Sordariomycetes</taxon>
        <taxon>Xylariomycetidae</taxon>
        <taxon>Xylariales</taxon>
        <taxon>Diatrypaceae</taxon>
        <taxon>Diatrype</taxon>
    </lineage>
</organism>
<dbReference type="SUPFAM" id="SSF53474">
    <property type="entry name" value="alpha/beta-Hydrolases"/>
    <property type="match status" value="1"/>
</dbReference>
<dbReference type="EMBL" id="JAKJXP020000001">
    <property type="protein sequence ID" value="KAK7757729.1"/>
    <property type="molecule type" value="Genomic_DNA"/>
</dbReference>
<name>A0AAN9YX53_9PEZI</name>
<feature type="domain" description="AB hydrolase-1" evidence="1">
    <location>
        <begin position="12"/>
        <end position="242"/>
    </location>
</feature>
<keyword evidence="3" id="KW-1185">Reference proteome</keyword>
<evidence type="ECO:0000313" key="3">
    <source>
        <dbReference type="Proteomes" id="UP001320420"/>
    </source>
</evidence>
<dbReference type="Proteomes" id="UP001320420">
    <property type="component" value="Unassembled WGS sequence"/>
</dbReference>
<dbReference type="Pfam" id="PF12697">
    <property type="entry name" value="Abhydrolase_6"/>
    <property type="match status" value="1"/>
</dbReference>
<dbReference type="InterPro" id="IPR000073">
    <property type="entry name" value="AB_hydrolase_1"/>
</dbReference>
<proteinExistence type="predicted"/>
<dbReference type="AlphaFoldDB" id="A0AAN9YX53"/>
<sequence length="257" mass="28199">MAFSTPTQPTILLLQGSFQLPEVYGKLTKALEEKGYPVIHPHLPSLTDPDKPDFASKTLSTDALAIQSVLRNLVENEARKVLVLMHSYGGLVGSEAVLEELSWGKRKDRGLAGGVFHLFFFAAFVLAEGQSVLDVFGESPNNDIRPDGRFRIKNPAQTLYNDLAPEEAEYWTSKIIDQSYAVQTTKLTRASYRYIPSTYVVCENDQGPPPQYQEMFGKSAGATLLRIASGHSPMLSKTEELANMVAAAAQGAMKDIS</sequence>
<comment type="caution">
    <text evidence="2">The sequence shown here is derived from an EMBL/GenBank/DDBJ whole genome shotgun (WGS) entry which is preliminary data.</text>
</comment>
<dbReference type="InterPro" id="IPR029058">
    <property type="entry name" value="AB_hydrolase_fold"/>
</dbReference>
<evidence type="ECO:0000259" key="1">
    <source>
        <dbReference type="Pfam" id="PF12697"/>
    </source>
</evidence>
<dbReference type="InterPro" id="IPR052897">
    <property type="entry name" value="Sec-Metab_Biosynth_Hydrolase"/>
</dbReference>
<accession>A0AAN9YX53</accession>
<dbReference type="PANTHER" id="PTHR37017:SF11">
    <property type="entry name" value="ESTERASE_LIPASE_THIOESTERASE DOMAIN-CONTAINING PROTEIN"/>
    <property type="match status" value="1"/>
</dbReference>